<sequence>MKKQDFQQFLLESFRDGVYKRELRLSKQEVEMIRQYYPSASVVETGKQKQKAWYEVRLIAKSKQTQ</sequence>
<name>A0A4Z0GYC1_9BACI</name>
<gene>
    <name evidence="1" type="ORF">E4663_11955</name>
</gene>
<evidence type="ECO:0000313" key="1">
    <source>
        <dbReference type="EMBL" id="TGB02858.1"/>
    </source>
</evidence>
<evidence type="ECO:0000313" key="2">
    <source>
        <dbReference type="Proteomes" id="UP000297982"/>
    </source>
</evidence>
<accession>A0A4Z0GYC1</accession>
<dbReference type="EMBL" id="SRJC01000002">
    <property type="protein sequence ID" value="TGB02858.1"/>
    <property type="molecule type" value="Genomic_DNA"/>
</dbReference>
<dbReference type="STRING" id="192814.GCA_900166575_02795"/>
<dbReference type="AlphaFoldDB" id="A0A4Z0GYC1"/>
<comment type="caution">
    <text evidence="1">The sequence shown here is derived from an EMBL/GenBank/DDBJ whole genome shotgun (WGS) entry which is preliminary data.</text>
</comment>
<proteinExistence type="predicted"/>
<dbReference type="Proteomes" id="UP000297982">
    <property type="component" value="Unassembled WGS sequence"/>
</dbReference>
<dbReference type="RefSeq" id="WP_079477678.1">
    <property type="nucleotide sequence ID" value="NZ_FVYZ01000003.1"/>
</dbReference>
<dbReference type="OrthoDB" id="2721428at2"/>
<protein>
    <submittedName>
        <fullName evidence="1">Uncharacterized protein</fullName>
    </submittedName>
</protein>
<organism evidence="1 2">
    <name type="scientific">Halobacillus salinus</name>
    <dbReference type="NCBI Taxonomy" id="192814"/>
    <lineage>
        <taxon>Bacteria</taxon>
        <taxon>Bacillati</taxon>
        <taxon>Bacillota</taxon>
        <taxon>Bacilli</taxon>
        <taxon>Bacillales</taxon>
        <taxon>Bacillaceae</taxon>
        <taxon>Halobacillus</taxon>
    </lineage>
</organism>
<keyword evidence="2" id="KW-1185">Reference proteome</keyword>
<reference evidence="1 2" key="1">
    <citation type="journal article" date="2003" name="Int. J. Syst. Evol. Microbiol.">
        <title>Halobacillus salinus sp. nov., isolated from a salt lake on the coast of the East Sea in Korea.</title>
        <authorList>
            <person name="Yoon J.H."/>
            <person name="Kang K.H."/>
            <person name="Park Y.H."/>
        </authorList>
    </citation>
    <scope>NUCLEOTIDE SEQUENCE [LARGE SCALE GENOMIC DNA]</scope>
    <source>
        <strain evidence="1 2">HSL-3</strain>
    </source>
</reference>